<proteinExistence type="predicted"/>
<evidence type="ECO:0008006" key="3">
    <source>
        <dbReference type="Google" id="ProtNLM"/>
    </source>
</evidence>
<evidence type="ECO:0000313" key="2">
    <source>
        <dbReference type="Proteomes" id="UP001183615"/>
    </source>
</evidence>
<comment type="caution">
    <text evidence="1">The sequence shown here is derived from an EMBL/GenBank/DDBJ whole genome shotgun (WGS) entry which is preliminary data.</text>
</comment>
<dbReference type="EMBL" id="JAVREV010000002">
    <property type="protein sequence ID" value="MDT0441779.1"/>
    <property type="molecule type" value="Genomic_DNA"/>
</dbReference>
<dbReference type="RefSeq" id="WP_079252089.1">
    <property type="nucleotide sequence ID" value="NZ_JAVREV010000002.1"/>
</dbReference>
<sequence length="31" mass="3470">MKCPSCGSINVTSTGMPRRWQCMDCDSTFAR</sequence>
<reference evidence="2" key="1">
    <citation type="submission" date="2023-07" db="EMBL/GenBank/DDBJ databases">
        <title>30 novel species of actinomycetes from the DSMZ collection.</title>
        <authorList>
            <person name="Nouioui I."/>
        </authorList>
    </citation>
    <scope>NUCLEOTIDE SEQUENCE [LARGE SCALE GENOMIC DNA]</scope>
    <source>
        <strain evidence="2">DSM 41886</strain>
    </source>
</reference>
<accession>A0ABU2S1V8</accession>
<keyword evidence="2" id="KW-1185">Reference proteome</keyword>
<protein>
    <recommendedName>
        <fullName evidence="3">IS1 family transposase</fullName>
    </recommendedName>
</protein>
<name>A0ABU2S1V8_9ACTN</name>
<gene>
    <name evidence="1" type="ORF">RM779_04080</name>
</gene>
<organism evidence="1 2">
    <name type="scientific">Streptomyces johnsoniae</name>
    <dbReference type="NCBI Taxonomy" id="3075532"/>
    <lineage>
        <taxon>Bacteria</taxon>
        <taxon>Bacillati</taxon>
        <taxon>Actinomycetota</taxon>
        <taxon>Actinomycetes</taxon>
        <taxon>Kitasatosporales</taxon>
        <taxon>Streptomycetaceae</taxon>
        <taxon>Streptomyces</taxon>
    </lineage>
</organism>
<dbReference type="Proteomes" id="UP001183615">
    <property type="component" value="Unassembled WGS sequence"/>
</dbReference>
<evidence type="ECO:0000313" key="1">
    <source>
        <dbReference type="EMBL" id="MDT0441779.1"/>
    </source>
</evidence>